<dbReference type="SUPFAM" id="SSF48179">
    <property type="entry name" value="6-phosphogluconate dehydrogenase C-terminal domain-like"/>
    <property type="match status" value="1"/>
</dbReference>
<sequence>MPDLSYSIARTGESRAFPGAHAFIDGATAEGAVLVLLGPATAARCSAPERTAVLVELGTECLAAYEREEDPPASSNLVGFARWRLGANPPSDLIELVAGRTTRPDALDAAQAVFEAAGFTVSRCADRAGRIVDRLLRPQFNLALTALDDGLATAEDMDLCLKLGLGYRQGLLAPLLGSGLADHYDVTRALFEVYGQAQYAPPRLAVVARQKADKAEPSHASLLREAGE</sequence>
<dbReference type="InterPro" id="IPR008927">
    <property type="entry name" value="6-PGluconate_DH-like_C_sf"/>
</dbReference>
<gene>
    <name evidence="2" type="ORF">V5F30_23975</name>
</gene>
<organism evidence="2 3">
    <name type="scientific">Xanthobacter aminoxidans</name>
    <dbReference type="NCBI Taxonomy" id="186280"/>
    <lineage>
        <taxon>Bacteria</taxon>
        <taxon>Pseudomonadati</taxon>
        <taxon>Pseudomonadota</taxon>
        <taxon>Alphaproteobacteria</taxon>
        <taxon>Hyphomicrobiales</taxon>
        <taxon>Xanthobacteraceae</taxon>
        <taxon>Xanthobacter</taxon>
    </lineage>
</organism>
<accession>A0ABW6ZNJ7</accession>
<reference evidence="2 3" key="1">
    <citation type="submission" date="2024-02" db="EMBL/GenBank/DDBJ databases">
        <title>Expansion and revision of Xanthobacter and proposal of Roseixanthobacter gen. nov.</title>
        <authorList>
            <person name="Soltysiak M.P.M."/>
            <person name="Jalihal A."/>
            <person name="Ory A."/>
            <person name="Chrisophersen C."/>
            <person name="Lee A.D."/>
            <person name="Boulton J."/>
            <person name="Springer M."/>
        </authorList>
    </citation>
    <scope>NUCLEOTIDE SEQUENCE [LARGE SCALE GENOMIC DNA]</scope>
    <source>
        <strain evidence="2 3">CB5</strain>
    </source>
</reference>
<name>A0ABW6ZNJ7_9HYPH</name>
<dbReference type="InterPro" id="IPR006108">
    <property type="entry name" value="3HC_DH_C"/>
</dbReference>
<dbReference type="PANTHER" id="PTHR48075:SF5">
    <property type="entry name" value="3-HYDROXYBUTYRYL-COA DEHYDROGENASE"/>
    <property type="match status" value="1"/>
</dbReference>
<dbReference type="Gene3D" id="1.10.1040.50">
    <property type="match status" value="1"/>
</dbReference>
<dbReference type="Proteomes" id="UP001604043">
    <property type="component" value="Unassembled WGS sequence"/>
</dbReference>
<keyword evidence="3" id="KW-1185">Reference proteome</keyword>
<dbReference type="PANTHER" id="PTHR48075">
    <property type="entry name" value="3-HYDROXYACYL-COA DEHYDROGENASE FAMILY PROTEIN"/>
    <property type="match status" value="1"/>
</dbReference>
<protein>
    <submittedName>
        <fullName evidence="2">3-hydroxyacyl-CoA dehydrogenase family protein</fullName>
    </submittedName>
</protein>
<comment type="caution">
    <text evidence="2">The sequence shown here is derived from an EMBL/GenBank/DDBJ whole genome shotgun (WGS) entry which is preliminary data.</text>
</comment>
<feature type="domain" description="3-hydroxyacyl-CoA dehydrogenase C-terminal" evidence="1">
    <location>
        <begin position="131"/>
        <end position="205"/>
    </location>
</feature>
<evidence type="ECO:0000313" key="3">
    <source>
        <dbReference type="Proteomes" id="UP001604043"/>
    </source>
</evidence>
<evidence type="ECO:0000313" key="2">
    <source>
        <dbReference type="EMBL" id="MFG1255290.1"/>
    </source>
</evidence>
<dbReference type="Pfam" id="PF00725">
    <property type="entry name" value="3HCDH"/>
    <property type="match status" value="1"/>
</dbReference>
<dbReference type="RefSeq" id="WP_051679436.1">
    <property type="nucleotide sequence ID" value="NZ_JBAFUR010000010.1"/>
</dbReference>
<evidence type="ECO:0000259" key="1">
    <source>
        <dbReference type="Pfam" id="PF00725"/>
    </source>
</evidence>
<dbReference type="EMBL" id="JBAFUR010000010">
    <property type="protein sequence ID" value="MFG1255290.1"/>
    <property type="molecule type" value="Genomic_DNA"/>
</dbReference>
<proteinExistence type="predicted"/>